<evidence type="ECO:0000313" key="2">
    <source>
        <dbReference type="EMBL" id="MDQ0644150.1"/>
    </source>
</evidence>
<reference evidence="2 3" key="1">
    <citation type="submission" date="2023-07" db="EMBL/GenBank/DDBJ databases">
        <title>Comparative genomics of wheat-associated soil bacteria to identify genetic determinants of phenazine resistance.</title>
        <authorList>
            <person name="Mouncey N."/>
        </authorList>
    </citation>
    <scope>NUCLEOTIDE SEQUENCE [LARGE SCALE GENOMIC DNA]</scope>
    <source>
        <strain evidence="2 3">W2I7</strain>
    </source>
</reference>
<keyword evidence="3" id="KW-1185">Reference proteome</keyword>
<feature type="compositionally biased region" description="Basic and acidic residues" evidence="1">
    <location>
        <begin position="273"/>
        <end position="284"/>
    </location>
</feature>
<organism evidence="2 3">
    <name type="scientific">Microbacterium murale</name>
    <dbReference type="NCBI Taxonomy" id="1081040"/>
    <lineage>
        <taxon>Bacteria</taxon>
        <taxon>Bacillati</taxon>
        <taxon>Actinomycetota</taxon>
        <taxon>Actinomycetes</taxon>
        <taxon>Micrococcales</taxon>
        <taxon>Microbacteriaceae</taxon>
        <taxon>Microbacterium</taxon>
    </lineage>
</organism>
<dbReference type="Gene3D" id="3.30.1240.10">
    <property type="match status" value="1"/>
</dbReference>
<dbReference type="SUPFAM" id="SSF56784">
    <property type="entry name" value="HAD-like"/>
    <property type="match status" value="1"/>
</dbReference>
<dbReference type="Proteomes" id="UP001239085">
    <property type="component" value="Unassembled WGS sequence"/>
</dbReference>
<dbReference type="RefSeq" id="WP_307361574.1">
    <property type="nucleotide sequence ID" value="NZ_JAUSXK010000001.1"/>
</dbReference>
<feature type="region of interest" description="Disordered" evidence="1">
    <location>
        <begin position="262"/>
        <end position="284"/>
    </location>
</feature>
<name>A0ABU0P9Z4_9MICO</name>
<evidence type="ECO:0000256" key="1">
    <source>
        <dbReference type="SAM" id="MobiDB-lite"/>
    </source>
</evidence>
<dbReference type="GO" id="GO:0043726">
    <property type="term" value="F:5-amino-6-(5-phosphoribitylamino)uracil phosphatase activity"/>
    <property type="evidence" value="ECO:0007669"/>
    <property type="project" value="UniProtKB-EC"/>
</dbReference>
<evidence type="ECO:0000313" key="3">
    <source>
        <dbReference type="Proteomes" id="UP001239085"/>
    </source>
</evidence>
<dbReference type="PANTHER" id="PTHR10000">
    <property type="entry name" value="PHOSPHOSERINE PHOSPHATASE"/>
    <property type="match status" value="1"/>
</dbReference>
<sequence>MTTAWLVGLDVDGTIILQDETMSPGVPKAVARVRDAGHFVTIATGRSWMATERWVDALEITPEFVVCSNGAVTMRRVGDAWERWHVETFDPTAVLALLTERLPEAHYMVELATGQRLFTGELDDWTLNGGRLVELDELGAEPVSRVVVVSPGHSEDDFHRLVADAGLNEVSYAIGWTAWLDIAPQGVDKGTALERVHAELGMEGGNVFVAGDGRNDLGMFGWALGVGGRAVAMGQAVDEVKEAAGEVTGDVADGGLATALESLLGSSSGPSGGDERMKPARLDH</sequence>
<protein>
    <submittedName>
        <fullName evidence="2">Hydroxymethylpyrimidine pyrophosphatase-like HAD family hydrolase</fullName>
        <ecNumber evidence="2">3.1.3.104</ecNumber>
    </submittedName>
</protein>
<dbReference type="InterPro" id="IPR023214">
    <property type="entry name" value="HAD_sf"/>
</dbReference>
<comment type="caution">
    <text evidence="2">The sequence shown here is derived from an EMBL/GenBank/DDBJ whole genome shotgun (WGS) entry which is preliminary data.</text>
</comment>
<proteinExistence type="predicted"/>
<dbReference type="EMBL" id="JAUSXK010000001">
    <property type="protein sequence ID" value="MDQ0644150.1"/>
    <property type="molecule type" value="Genomic_DNA"/>
</dbReference>
<dbReference type="PANTHER" id="PTHR10000:SF8">
    <property type="entry name" value="HAD SUPERFAMILY HYDROLASE-LIKE, TYPE 3"/>
    <property type="match status" value="1"/>
</dbReference>
<dbReference type="EC" id="3.1.3.104" evidence="2"/>
<dbReference type="InterPro" id="IPR036412">
    <property type="entry name" value="HAD-like_sf"/>
</dbReference>
<dbReference type="Gene3D" id="3.40.50.1000">
    <property type="entry name" value="HAD superfamily/HAD-like"/>
    <property type="match status" value="1"/>
</dbReference>
<dbReference type="Pfam" id="PF08282">
    <property type="entry name" value="Hydrolase_3"/>
    <property type="match status" value="1"/>
</dbReference>
<gene>
    <name evidence="2" type="ORF">QFZ46_002310</name>
</gene>
<accession>A0ABU0P9Z4</accession>